<dbReference type="SUPFAM" id="SSF53448">
    <property type="entry name" value="Nucleotide-diphospho-sugar transferases"/>
    <property type="match status" value="2"/>
</dbReference>
<organism evidence="1 2">
    <name type="scientific">Xanthobacter oligotrophicus</name>
    <dbReference type="NCBI Taxonomy" id="2607286"/>
    <lineage>
        <taxon>Bacteria</taxon>
        <taxon>Pseudomonadati</taxon>
        <taxon>Pseudomonadota</taxon>
        <taxon>Alphaproteobacteria</taxon>
        <taxon>Hyphomicrobiales</taxon>
        <taxon>Xanthobacteraceae</taxon>
        <taxon>Xanthobacter</taxon>
    </lineage>
</organism>
<dbReference type="EMBL" id="JBAFVH010000003">
    <property type="protein sequence ID" value="MFG1371712.1"/>
    <property type="molecule type" value="Genomic_DNA"/>
</dbReference>
<protein>
    <submittedName>
        <fullName evidence="1">Glycosyltransferase family 2 protein</fullName>
    </submittedName>
</protein>
<sequence length="730" mass="77504">MLNDVIPPRPLRAVKSQPGTAAFLPPLLLRLPGAGGAVVVLVATGVPGPLVVRMEDGRGASLAAFPAEADTPVAADLPAGTARIVVTGDGVQSGAVGLGYYPVRGQFPAGRLLLKLHAFRNGSFVTPEGGLKGLQSRWRQAEGAARHLGLSLIALSQTAQARLSLKRAQYQRFRDAFVEDFTEVPAPAAAPALVFLSAAGDGRSLEEIAACAQSLKAQTDRSFSWIIAASADRLAHEGNALAEAVGDTAQIVPAASAADDASLLKGALAASAAPDGGLICLLDLDGRPTRDAVALIRAAFAAHPDCQLLYTDEERCDASGTPLAGVFKPAFNRHLLEATPYMGALTVLRAGRSRALGIDPRFGAAAPYHLIVRTVAQVGAGAVRHLPRIAYSGPEHPPGFVEPETARLAAQALEGVLAVPVSVVPEAGTHFLRPDFPLPAVPPKVSIVIPTRDRAGLLGMALDSLIGKTAYRNFEIIIVDNGSVEPETFALFAEMKATWPDTTIVRDNGDFNYPRICNNGVAAATGALILFLNNDIEVIEAGWLDEMVALTSRPGVGIVGAKLLYPDRTIQHAGVMVGLFGYASHWFAHALPDTPGPEGRLLARQDVSAVTGACQLIRRDVWDAIGPLDAERFQEDCNDIDLCLRARRAGYEVVTTPYALLIHHESASRGKSRNKLHRERLKAQHERFDALWHARTLVDPHSNPNLDRKNLFAALADAPQGSRDARTDAI</sequence>
<evidence type="ECO:0000313" key="2">
    <source>
        <dbReference type="Proteomes" id="UP001604002"/>
    </source>
</evidence>
<name>A0ABW6ZSL2_9HYPH</name>
<dbReference type="Pfam" id="PF13641">
    <property type="entry name" value="Glyco_tranf_2_3"/>
    <property type="match status" value="1"/>
</dbReference>
<keyword evidence="2" id="KW-1185">Reference proteome</keyword>
<proteinExistence type="predicted"/>
<accession>A0ABW6ZSL2</accession>
<dbReference type="RefSeq" id="WP_393991677.1">
    <property type="nucleotide sequence ID" value="NZ_JBAFVH010000003.1"/>
</dbReference>
<gene>
    <name evidence="1" type="ORF">V5F32_06030</name>
</gene>
<reference evidence="1 2" key="1">
    <citation type="submission" date="2024-02" db="EMBL/GenBank/DDBJ databases">
        <title>Expansion and revision of Xanthobacter and proposal of Roseixanthobacter gen. nov.</title>
        <authorList>
            <person name="Soltysiak M.P.M."/>
            <person name="Jalihal A."/>
            <person name="Ory A."/>
            <person name="Chrisophersen C."/>
            <person name="Lee A.D."/>
            <person name="Boulton J."/>
            <person name="Springer M."/>
        </authorList>
    </citation>
    <scope>NUCLEOTIDE SEQUENCE [LARGE SCALE GENOMIC DNA]</scope>
    <source>
        <strain evidence="1 2">23A</strain>
    </source>
</reference>
<comment type="caution">
    <text evidence="1">The sequence shown here is derived from an EMBL/GenBank/DDBJ whole genome shotgun (WGS) entry which is preliminary data.</text>
</comment>
<dbReference type="CDD" id="cd04186">
    <property type="entry name" value="GT_2_like_c"/>
    <property type="match status" value="1"/>
</dbReference>
<dbReference type="PANTHER" id="PTHR43179">
    <property type="entry name" value="RHAMNOSYLTRANSFERASE WBBL"/>
    <property type="match status" value="1"/>
</dbReference>
<dbReference type="PANTHER" id="PTHR43179:SF7">
    <property type="entry name" value="RHAMNOSYLTRANSFERASE WBBL"/>
    <property type="match status" value="1"/>
</dbReference>
<dbReference type="Gene3D" id="3.90.550.10">
    <property type="entry name" value="Spore Coat Polysaccharide Biosynthesis Protein SpsA, Chain A"/>
    <property type="match status" value="2"/>
</dbReference>
<evidence type="ECO:0000313" key="1">
    <source>
        <dbReference type="EMBL" id="MFG1371712.1"/>
    </source>
</evidence>
<dbReference type="Proteomes" id="UP001604002">
    <property type="component" value="Unassembled WGS sequence"/>
</dbReference>
<dbReference type="InterPro" id="IPR029044">
    <property type="entry name" value="Nucleotide-diphossugar_trans"/>
</dbReference>